<feature type="domain" description="HD-GYP" evidence="4">
    <location>
        <begin position="175"/>
        <end position="372"/>
    </location>
</feature>
<organism evidence="5 6">
    <name type="scientific">Chromobacterium paludis</name>
    <dbReference type="NCBI Taxonomy" id="2605945"/>
    <lineage>
        <taxon>Bacteria</taxon>
        <taxon>Pseudomonadati</taxon>
        <taxon>Pseudomonadota</taxon>
        <taxon>Betaproteobacteria</taxon>
        <taxon>Neisseriales</taxon>
        <taxon>Chromobacteriaceae</taxon>
        <taxon>Chromobacterium</taxon>
    </lineage>
</organism>
<dbReference type="GO" id="GO:0004672">
    <property type="term" value="F:protein kinase activity"/>
    <property type="evidence" value="ECO:0007669"/>
    <property type="project" value="UniProtKB-ARBA"/>
</dbReference>
<proteinExistence type="predicted"/>
<keyword evidence="1" id="KW-0902">Two-component regulatory system</keyword>
<dbReference type="PANTHER" id="PTHR45228">
    <property type="entry name" value="CYCLIC DI-GMP PHOSPHODIESTERASE TM_0186-RELATED"/>
    <property type="match status" value="1"/>
</dbReference>
<keyword evidence="6" id="KW-1185">Reference proteome</keyword>
<evidence type="ECO:0000313" key="5">
    <source>
        <dbReference type="EMBL" id="QEL55929.1"/>
    </source>
</evidence>
<feature type="modified residue" description="Phosphohistidine" evidence="2">
    <location>
        <position position="60"/>
    </location>
</feature>
<sequence length="373" mass="41097">MENAAMATQPVLLEVVDPIAFQDFRDAVSDYAPQLEQLVCQLGDGSRDADKIAQLFRILHSIKGDASLCQVHFVIPYVHALETLLDRIRQNELNYQDAVGDVLLLVSDQLVMLLDEIANDEMPDDRLLRALLPGLEKLAEAGPNELPQACAKLVGTVMGATTPMQASLTVAASGLGGHLFADLQFFRSLAMQFEQRVPAFAGRTERNLTLALDINRLAAKPLSMEQLAAAVYMHDIGMLLLPEALWLKAGRLTEEDRRQMASHPGWAGGLLERMPGWEEAARMVLQHHESQDGSGYPDGLKGAEICEGACLLSLVDAFESVTLKHVQQGPRRAMLRGVAELNASERQFHPVWLQLLNQVVRARLEMRNVVGGR</sequence>
<keyword evidence="2" id="KW-0597">Phosphoprotein</keyword>
<dbReference type="InterPro" id="IPR052020">
    <property type="entry name" value="Cyclic_di-GMP/3'3'-cGAMP_PDE"/>
</dbReference>
<dbReference type="SMART" id="SM00073">
    <property type="entry name" value="HPT"/>
    <property type="match status" value="1"/>
</dbReference>
<evidence type="ECO:0000256" key="1">
    <source>
        <dbReference type="ARBA" id="ARBA00023012"/>
    </source>
</evidence>
<dbReference type="SUPFAM" id="SSF47226">
    <property type="entry name" value="Histidine-containing phosphotransfer domain, HPT domain"/>
    <property type="match status" value="1"/>
</dbReference>
<reference evidence="5 6" key="1">
    <citation type="submission" date="2019-08" db="EMBL/GenBank/DDBJ databases">
        <title>Chromobacterium paludis, a novel bacterium isolated from a Maryland marsh pond.</title>
        <authorList>
            <person name="Blackburn M.B."/>
            <person name="Gundersen-Rindal D.E."/>
        </authorList>
    </citation>
    <scope>NUCLEOTIDE SEQUENCE [LARGE SCALE GENOMIC DNA]</scope>
    <source>
        <strain evidence="6">IIBBL 257-1</strain>
    </source>
</reference>
<dbReference type="SUPFAM" id="SSF109604">
    <property type="entry name" value="HD-domain/PDEase-like"/>
    <property type="match status" value="1"/>
</dbReference>
<dbReference type="GO" id="GO:0008081">
    <property type="term" value="F:phosphoric diester hydrolase activity"/>
    <property type="evidence" value="ECO:0007669"/>
    <property type="project" value="UniProtKB-ARBA"/>
</dbReference>
<dbReference type="InterPro" id="IPR036641">
    <property type="entry name" value="HPT_dom_sf"/>
</dbReference>
<dbReference type="EMBL" id="CP043473">
    <property type="protein sequence ID" value="QEL55929.1"/>
    <property type="molecule type" value="Genomic_DNA"/>
</dbReference>
<evidence type="ECO:0000313" key="6">
    <source>
        <dbReference type="Proteomes" id="UP000322079"/>
    </source>
</evidence>
<dbReference type="GO" id="GO:0000160">
    <property type="term" value="P:phosphorelay signal transduction system"/>
    <property type="evidence" value="ECO:0007669"/>
    <property type="project" value="UniProtKB-KW"/>
</dbReference>
<dbReference type="Proteomes" id="UP000322079">
    <property type="component" value="Chromosome"/>
</dbReference>
<dbReference type="Gene3D" id="1.20.120.160">
    <property type="entry name" value="HPT domain"/>
    <property type="match status" value="1"/>
</dbReference>
<evidence type="ECO:0000259" key="4">
    <source>
        <dbReference type="PROSITE" id="PS51832"/>
    </source>
</evidence>
<dbReference type="KEGG" id="chrm:FYK34_10365"/>
<dbReference type="CDD" id="cd00077">
    <property type="entry name" value="HDc"/>
    <property type="match status" value="1"/>
</dbReference>
<dbReference type="Pfam" id="PF01627">
    <property type="entry name" value="Hpt"/>
    <property type="match status" value="1"/>
</dbReference>
<name>A0A5C1DIZ5_9NEIS</name>
<feature type="domain" description="HPt" evidence="3">
    <location>
        <begin position="20"/>
        <end position="120"/>
    </location>
</feature>
<dbReference type="PANTHER" id="PTHR45228:SF4">
    <property type="entry name" value="LIPOPROTEIN"/>
    <property type="match status" value="1"/>
</dbReference>
<dbReference type="CDD" id="cd00088">
    <property type="entry name" value="HPT"/>
    <property type="match status" value="1"/>
</dbReference>
<protein>
    <submittedName>
        <fullName evidence="5">HD domain-containing protein</fullName>
    </submittedName>
</protein>
<dbReference type="InterPro" id="IPR003607">
    <property type="entry name" value="HD/PDEase_dom"/>
</dbReference>
<evidence type="ECO:0000259" key="3">
    <source>
        <dbReference type="PROSITE" id="PS50894"/>
    </source>
</evidence>
<dbReference type="PROSITE" id="PS50894">
    <property type="entry name" value="HPT"/>
    <property type="match status" value="1"/>
</dbReference>
<dbReference type="InterPro" id="IPR008207">
    <property type="entry name" value="Sig_transdc_His_kin_Hpt_dom"/>
</dbReference>
<dbReference type="PROSITE" id="PS51832">
    <property type="entry name" value="HD_GYP"/>
    <property type="match status" value="1"/>
</dbReference>
<dbReference type="Pfam" id="PF13487">
    <property type="entry name" value="HD_5"/>
    <property type="match status" value="1"/>
</dbReference>
<dbReference type="Gene3D" id="1.10.3210.10">
    <property type="entry name" value="Hypothetical protein af1432"/>
    <property type="match status" value="1"/>
</dbReference>
<evidence type="ECO:0000256" key="2">
    <source>
        <dbReference type="PROSITE-ProRule" id="PRU00110"/>
    </source>
</evidence>
<accession>A0A5C1DIZ5</accession>
<dbReference type="InterPro" id="IPR037522">
    <property type="entry name" value="HD_GYP_dom"/>
</dbReference>
<dbReference type="AlphaFoldDB" id="A0A5C1DIZ5"/>
<gene>
    <name evidence="5" type="ORF">FYK34_10365</name>
</gene>